<dbReference type="Proteomes" id="UP000823775">
    <property type="component" value="Unassembled WGS sequence"/>
</dbReference>
<comment type="caution">
    <text evidence="1">The sequence shown here is derived from an EMBL/GenBank/DDBJ whole genome shotgun (WGS) entry which is preliminary data.</text>
</comment>
<sequence length="144" mass="16423">MDGELENYMQVETDFQNGINLRIKKNQAEESMQEEGTLTIEGKSNSSFLAIGDSSFLEVYDTGPLQRSSATVHRRKSYRGDDRDEGTIWVHLNENREGMNRGKDECPSRTHLKILKGDYQKVGDLPRFCMFGYTGIELKLHNSA</sequence>
<accession>A0ABS8V7A0</accession>
<gene>
    <name evidence="1" type="ORF">HAX54_030154</name>
</gene>
<proteinExistence type="predicted"/>
<name>A0ABS8V7A0_DATST</name>
<evidence type="ECO:0000313" key="1">
    <source>
        <dbReference type="EMBL" id="MCD9643048.1"/>
    </source>
</evidence>
<organism evidence="1 2">
    <name type="scientific">Datura stramonium</name>
    <name type="common">Jimsonweed</name>
    <name type="synonym">Common thornapple</name>
    <dbReference type="NCBI Taxonomy" id="4076"/>
    <lineage>
        <taxon>Eukaryota</taxon>
        <taxon>Viridiplantae</taxon>
        <taxon>Streptophyta</taxon>
        <taxon>Embryophyta</taxon>
        <taxon>Tracheophyta</taxon>
        <taxon>Spermatophyta</taxon>
        <taxon>Magnoliopsida</taxon>
        <taxon>eudicotyledons</taxon>
        <taxon>Gunneridae</taxon>
        <taxon>Pentapetalae</taxon>
        <taxon>asterids</taxon>
        <taxon>lamiids</taxon>
        <taxon>Solanales</taxon>
        <taxon>Solanaceae</taxon>
        <taxon>Solanoideae</taxon>
        <taxon>Datureae</taxon>
        <taxon>Datura</taxon>
    </lineage>
</organism>
<dbReference type="EMBL" id="JACEIK010003767">
    <property type="protein sequence ID" value="MCD9643048.1"/>
    <property type="molecule type" value="Genomic_DNA"/>
</dbReference>
<reference evidence="1 2" key="1">
    <citation type="journal article" date="2021" name="BMC Genomics">
        <title>Datura genome reveals duplications of psychoactive alkaloid biosynthetic genes and high mutation rate following tissue culture.</title>
        <authorList>
            <person name="Rajewski A."/>
            <person name="Carter-House D."/>
            <person name="Stajich J."/>
            <person name="Litt A."/>
        </authorList>
    </citation>
    <scope>NUCLEOTIDE SEQUENCE [LARGE SCALE GENOMIC DNA]</scope>
    <source>
        <strain evidence="1">AR-01</strain>
    </source>
</reference>
<evidence type="ECO:0000313" key="2">
    <source>
        <dbReference type="Proteomes" id="UP000823775"/>
    </source>
</evidence>
<protein>
    <submittedName>
        <fullName evidence="1">Uncharacterized protein</fullName>
    </submittedName>
</protein>
<keyword evidence="2" id="KW-1185">Reference proteome</keyword>